<name>A0A225D747_9BACT</name>
<gene>
    <name evidence="1" type="ORF">FRUB_06540</name>
</gene>
<dbReference type="AlphaFoldDB" id="A0A225D747"/>
<accession>A0A225D747</accession>
<comment type="caution">
    <text evidence="1">The sequence shown here is derived from an EMBL/GenBank/DDBJ whole genome shotgun (WGS) entry which is preliminary data.</text>
</comment>
<evidence type="ECO:0000313" key="1">
    <source>
        <dbReference type="EMBL" id="OWK37420.1"/>
    </source>
</evidence>
<proteinExistence type="predicted"/>
<dbReference type="EMBL" id="NIDE01000014">
    <property type="protein sequence ID" value="OWK37420.1"/>
    <property type="molecule type" value="Genomic_DNA"/>
</dbReference>
<evidence type="ECO:0000313" key="2">
    <source>
        <dbReference type="Proteomes" id="UP000214646"/>
    </source>
</evidence>
<sequence length="42" mass="4603">MGRFGLLWADNHIDPEGVGAWPSHLVFESVPSTQLGRKTPQA</sequence>
<dbReference type="Proteomes" id="UP000214646">
    <property type="component" value="Unassembled WGS sequence"/>
</dbReference>
<organism evidence="1 2">
    <name type="scientific">Fimbriiglobus ruber</name>
    <dbReference type="NCBI Taxonomy" id="1908690"/>
    <lineage>
        <taxon>Bacteria</taxon>
        <taxon>Pseudomonadati</taxon>
        <taxon>Planctomycetota</taxon>
        <taxon>Planctomycetia</taxon>
        <taxon>Gemmatales</taxon>
        <taxon>Gemmataceae</taxon>
        <taxon>Fimbriiglobus</taxon>
    </lineage>
</organism>
<keyword evidence="2" id="KW-1185">Reference proteome</keyword>
<protein>
    <submittedName>
        <fullName evidence="1">Uncharacterized protein</fullName>
    </submittedName>
</protein>
<reference evidence="2" key="1">
    <citation type="submission" date="2017-06" db="EMBL/GenBank/DDBJ databases">
        <title>Genome analysis of Fimbriiglobus ruber SP5, the first member of the order Planctomycetales with confirmed chitinolytic capability.</title>
        <authorList>
            <person name="Ravin N.V."/>
            <person name="Rakitin A.L."/>
            <person name="Ivanova A.A."/>
            <person name="Beletsky A.V."/>
            <person name="Kulichevskaya I.S."/>
            <person name="Mardanov A.V."/>
            <person name="Dedysh S.N."/>
        </authorList>
    </citation>
    <scope>NUCLEOTIDE SEQUENCE [LARGE SCALE GENOMIC DNA]</scope>
    <source>
        <strain evidence="2">SP5</strain>
    </source>
</reference>